<comment type="caution">
    <text evidence="1">The sequence shown here is derived from an EMBL/GenBank/DDBJ whole genome shotgun (WGS) entry which is preliminary data.</text>
</comment>
<evidence type="ECO:0000313" key="2">
    <source>
        <dbReference type="Proteomes" id="UP001058074"/>
    </source>
</evidence>
<evidence type="ECO:0000313" key="1">
    <source>
        <dbReference type="EMBL" id="GKX66020.1"/>
    </source>
</evidence>
<name>A0ACB5RAF6_9CLOT</name>
<gene>
    <name evidence="1" type="ORF">rsdtw13_12780</name>
</gene>
<organism evidence="1 2">
    <name type="scientific">Inconstantimicrobium mannanitabidum</name>
    <dbReference type="NCBI Taxonomy" id="1604901"/>
    <lineage>
        <taxon>Bacteria</taxon>
        <taxon>Bacillati</taxon>
        <taxon>Bacillota</taxon>
        <taxon>Clostridia</taxon>
        <taxon>Eubacteriales</taxon>
        <taxon>Clostridiaceae</taxon>
        <taxon>Inconstantimicrobium</taxon>
    </lineage>
</organism>
<proteinExistence type="predicted"/>
<sequence length="138" mass="16356">MIEAMEQQIINGINNKWKKDKVKRQDIDIEKVSECFRVICSSRATTLAIMESIKESNSEYSKIQELKDNMIKIYDWITKETIESLIARYNTSLKDKKKEVEYKSEIPHIEAYLENLKEDMINKTMDKLFIFHKVTKGE</sequence>
<dbReference type="Proteomes" id="UP001058074">
    <property type="component" value="Unassembled WGS sequence"/>
</dbReference>
<dbReference type="EMBL" id="BROD01000001">
    <property type="protein sequence ID" value="GKX66020.1"/>
    <property type="molecule type" value="Genomic_DNA"/>
</dbReference>
<accession>A0ACB5RAF6</accession>
<keyword evidence="2" id="KW-1185">Reference proteome</keyword>
<protein>
    <submittedName>
        <fullName evidence="1">Uncharacterized protein</fullName>
    </submittedName>
</protein>
<reference evidence="1" key="1">
    <citation type="journal article" date="2025" name="Int. J. Syst. Evol. Microbiol.">
        <title>Inconstantimicrobium mannanitabidum sp. nov., a novel member of the family Clostridiaceae isolated from anoxic soil under the treatment of reductive soil disinfestation.</title>
        <authorList>
            <person name="Ueki A."/>
            <person name="Tonouchi A."/>
            <person name="Honma S."/>
            <person name="Kaku N."/>
            <person name="Ueki K."/>
        </authorList>
    </citation>
    <scope>NUCLEOTIDE SEQUENCE</scope>
    <source>
        <strain evidence="1">TW13</strain>
    </source>
</reference>